<comment type="similarity">
    <text evidence="1">Belongs to the ADP-ribosylglycohydrolase family.</text>
</comment>
<dbReference type="GO" id="GO:0046872">
    <property type="term" value="F:metal ion binding"/>
    <property type="evidence" value="ECO:0007669"/>
    <property type="project" value="UniProtKB-KW"/>
</dbReference>
<dbReference type="PANTHER" id="PTHR16222:SF24">
    <property type="entry name" value="ADP-RIBOSYLHYDROLASE ARH3"/>
    <property type="match status" value="1"/>
</dbReference>
<evidence type="ECO:0000256" key="2">
    <source>
        <dbReference type="ARBA" id="ARBA00022801"/>
    </source>
</evidence>
<protein>
    <submittedName>
        <fullName evidence="4">ADP-ribosylglycohydrolase family protein</fullName>
    </submittedName>
</protein>
<feature type="binding site" evidence="3">
    <location>
        <position position="272"/>
    </location>
    <ligand>
        <name>Mg(2+)</name>
        <dbReference type="ChEBI" id="CHEBI:18420"/>
        <label>1</label>
    </ligand>
</feature>
<reference evidence="4 5" key="1">
    <citation type="submission" date="2019-09" db="EMBL/GenBank/DDBJ databases">
        <title>Chitinophaga ginsengihumi sp. nov., isolated from soil of ginseng rhizosphere.</title>
        <authorList>
            <person name="Lee J."/>
        </authorList>
    </citation>
    <scope>NUCLEOTIDE SEQUENCE [LARGE SCALE GENOMIC DNA]</scope>
    <source>
        <strain evidence="4 5">BN140078</strain>
    </source>
</reference>
<dbReference type="InterPro" id="IPR036705">
    <property type="entry name" value="Ribosyl_crysJ1_sf"/>
</dbReference>
<comment type="caution">
    <text evidence="4">The sequence shown here is derived from an EMBL/GenBank/DDBJ whole genome shotgun (WGS) entry which is preliminary data.</text>
</comment>
<feature type="binding site" evidence="3">
    <location>
        <position position="59"/>
    </location>
    <ligand>
        <name>Mg(2+)</name>
        <dbReference type="ChEBI" id="CHEBI:18420"/>
        <label>1</label>
    </ligand>
</feature>
<sequence>MNDANKSQPIHATLFGVAIGDALGVPAEFMSREKLALEPITDYEGYRSHDQPAGTFSDDSSLTFCLAESLVNGYDPQDIGKKFIAWYREAYWTAHNELFDIGMTTKRAIERLERNIRPDLAGDYEEENNGNGSLMRIMPLLFYIKDMDINQRFAITKAISSITHAHIRSVIACFYYLEFANRLLQGMDKKTAYEQTAAEVLPFITKQDIVLREIALFDPLLKHDITQYDIATIPSFGYVMNTLKASMWCFMSTDNYAAAVLAAVNLGNDADTTGAVTGGLAGLYYGYDQIPEKWKTGLHRHQDVDDLCNRLAKQYL</sequence>
<dbReference type="PANTHER" id="PTHR16222">
    <property type="entry name" value="ADP-RIBOSYLGLYCOHYDROLASE"/>
    <property type="match status" value="1"/>
</dbReference>
<organism evidence="4 5">
    <name type="scientific">Chitinophaga agrisoli</name>
    <dbReference type="NCBI Taxonomy" id="2607653"/>
    <lineage>
        <taxon>Bacteria</taxon>
        <taxon>Pseudomonadati</taxon>
        <taxon>Bacteroidota</taxon>
        <taxon>Chitinophagia</taxon>
        <taxon>Chitinophagales</taxon>
        <taxon>Chitinophagaceae</taxon>
        <taxon>Chitinophaga</taxon>
    </lineage>
</organism>
<evidence type="ECO:0000256" key="3">
    <source>
        <dbReference type="PIRSR" id="PIRSR605502-1"/>
    </source>
</evidence>
<dbReference type="RefSeq" id="WP_149841965.1">
    <property type="nucleotide sequence ID" value="NZ_VUOC01000004.1"/>
</dbReference>
<dbReference type="EMBL" id="VUOC01000004">
    <property type="protein sequence ID" value="KAA2240787.1"/>
    <property type="molecule type" value="Genomic_DNA"/>
</dbReference>
<dbReference type="SUPFAM" id="SSF101478">
    <property type="entry name" value="ADP-ribosylglycohydrolase"/>
    <property type="match status" value="1"/>
</dbReference>
<dbReference type="Gene3D" id="1.10.4080.10">
    <property type="entry name" value="ADP-ribosylation/Crystallin J1"/>
    <property type="match status" value="1"/>
</dbReference>
<accession>A0A5B2VRH5</accession>
<proteinExistence type="inferred from homology"/>
<evidence type="ECO:0000313" key="4">
    <source>
        <dbReference type="EMBL" id="KAA2240787.1"/>
    </source>
</evidence>
<dbReference type="InterPro" id="IPR005502">
    <property type="entry name" value="Ribosyl_crysJ1"/>
</dbReference>
<dbReference type="Pfam" id="PF03747">
    <property type="entry name" value="ADP_ribosyl_GH"/>
    <property type="match status" value="1"/>
</dbReference>
<feature type="binding site" evidence="3">
    <location>
        <position position="271"/>
    </location>
    <ligand>
        <name>Mg(2+)</name>
        <dbReference type="ChEBI" id="CHEBI:18420"/>
        <label>1</label>
    </ligand>
</feature>
<keyword evidence="5" id="KW-1185">Reference proteome</keyword>
<keyword evidence="2 4" id="KW-0378">Hydrolase</keyword>
<evidence type="ECO:0000256" key="1">
    <source>
        <dbReference type="ARBA" id="ARBA00010702"/>
    </source>
</evidence>
<feature type="binding site" evidence="3">
    <location>
        <position position="269"/>
    </location>
    <ligand>
        <name>Mg(2+)</name>
        <dbReference type="ChEBI" id="CHEBI:18420"/>
        <label>1</label>
    </ligand>
</feature>
<keyword evidence="3" id="KW-0479">Metal-binding</keyword>
<gene>
    <name evidence="4" type="ORF">F0L74_32135</name>
</gene>
<dbReference type="GO" id="GO:0016787">
    <property type="term" value="F:hydrolase activity"/>
    <property type="evidence" value="ECO:0007669"/>
    <property type="project" value="UniProtKB-KW"/>
</dbReference>
<comment type="cofactor">
    <cofactor evidence="3">
        <name>Mg(2+)</name>
        <dbReference type="ChEBI" id="CHEBI:18420"/>
    </cofactor>
    <text evidence="3">Binds 2 magnesium ions per subunit.</text>
</comment>
<name>A0A5B2VRH5_9BACT</name>
<reference evidence="4 5" key="2">
    <citation type="submission" date="2019-09" db="EMBL/GenBank/DDBJ databases">
        <authorList>
            <person name="Jin C."/>
        </authorList>
    </citation>
    <scope>NUCLEOTIDE SEQUENCE [LARGE SCALE GENOMIC DNA]</scope>
    <source>
        <strain evidence="4 5">BN140078</strain>
    </source>
</reference>
<dbReference type="InterPro" id="IPR050792">
    <property type="entry name" value="ADP-ribosylglycohydrolase"/>
</dbReference>
<dbReference type="Proteomes" id="UP000324611">
    <property type="component" value="Unassembled WGS sequence"/>
</dbReference>
<feature type="binding site" evidence="3">
    <location>
        <position position="57"/>
    </location>
    <ligand>
        <name>Mg(2+)</name>
        <dbReference type="ChEBI" id="CHEBI:18420"/>
        <label>1</label>
    </ligand>
</feature>
<dbReference type="AlphaFoldDB" id="A0A5B2VRH5"/>
<evidence type="ECO:0000313" key="5">
    <source>
        <dbReference type="Proteomes" id="UP000324611"/>
    </source>
</evidence>
<keyword evidence="3" id="KW-0460">Magnesium</keyword>
<feature type="binding site" evidence="3">
    <location>
        <position position="58"/>
    </location>
    <ligand>
        <name>Mg(2+)</name>
        <dbReference type="ChEBI" id="CHEBI:18420"/>
        <label>1</label>
    </ligand>
</feature>